<feature type="transmembrane region" description="Helical" evidence="4">
    <location>
        <begin position="12"/>
        <end position="34"/>
    </location>
</feature>
<keyword evidence="1" id="KW-0805">Transcription regulation</keyword>
<dbReference type="SUPFAM" id="SSF46689">
    <property type="entry name" value="Homeodomain-like"/>
    <property type="match status" value="2"/>
</dbReference>
<dbReference type="PROSITE" id="PS01124">
    <property type="entry name" value="HTH_ARAC_FAMILY_2"/>
    <property type="match status" value="1"/>
</dbReference>
<dbReference type="EMBL" id="JAAAMU010000030">
    <property type="protein sequence ID" value="NBC73311.1"/>
    <property type="molecule type" value="Genomic_DNA"/>
</dbReference>
<dbReference type="Gene3D" id="3.30.450.20">
    <property type="entry name" value="PAS domain"/>
    <property type="match status" value="1"/>
</dbReference>
<dbReference type="GO" id="GO:0003700">
    <property type="term" value="F:DNA-binding transcription factor activity"/>
    <property type="evidence" value="ECO:0007669"/>
    <property type="project" value="InterPro"/>
</dbReference>
<proteinExistence type="predicted"/>
<sequence length="768" mass="85765">MKKNYFKSRLFLKYIWSYLFILLIPLVLMTIFIYQNAVSNLRTEIEQSRLNQLTQAKVVVDGRVKELSEIASRVSYDKRLTPYRVHDPIFSGEAIQALDQYKSTSSIIDEIYLFFHKDGKIYSSKGLYNLDVFGNTFSFKSWPTDKLFEDLNAVKYPTMRPADTVTKSSNMAERLLAYLIPITPNNPVPHGTVMYLIRESELSSLIDTVLGSYRGLTYILDNEGRVLVDNRQDEALSASAAASLIDLAPGIHDRTINGQPHSIVSVKSETNGWTYVTAMPSSQFFSTVLHVRSFIILLFSIIVLAGAAIALLLARMQYQPISMLVEFAASKSNAKRPHGSPDAAAPVNELDRIRSALQEYSSRVDLQEPFARNHFLSMLLKYGNAQSLSPELQQSFGLRFDRSHHFVAVIGSGEPGDSPNDRQERQAIIQLLNQIELPELQASGYGVELPQLDQLGLIISFDLDAGAETFGRVRRIVEAVQGRLADIAGTVPIIGVGNCYESPDQLNQSFIEACSAFELRSSAGFGTVTYFELLSDAPDRADWIPNHTLMKLSQSLKQGSYDVAAQIIGSAIQSLHATSASALLTRCVCFDLLNTMLKTASELGIHSVVQDMSPAAIFGNSLDELERSFLSLASGICSHVEQNALKEEQSLMDRIAAYIDERYADHSLSLESVAFTFGVSPSHVSRSFKEKIGVNFLQYVWQKRLEEVRLQLRTTGNPLKDIIQRVGYQDTPNFTRKFKKETGYTPGQYRKLFAENGEARQLPEGDDE</sequence>
<evidence type="ECO:0000313" key="7">
    <source>
        <dbReference type="Proteomes" id="UP000558113"/>
    </source>
</evidence>
<dbReference type="OrthoDB" id="2647120at2"/>
<dbReference type="PANTHER" id="PTHR43280:SF2">
    <property type="entry name" value="HTH-TYPE TRANSCRIPTIONAL REGULATOR EXSA"/>
    <property type="match status" value="1"/>
</dbReference>
<dbReference type="InterPro" id="IPR009057">
    <property type="entry name" value="Homeodomain-like_sf"/>
</dbReference>
<gene>
    <name evidence="6" type="ORF">GT003_30485</name>
</gene>
<dbReference type="GO" id="GO:0043565">
    <property type="term" value="F:sequence-specific DNA binding"/>
    <property type="evidence" value="ECO:0007669"/>
    <property type="project" value="InterPro"/>
</dbReference>
<evidence type="ECO:0000256" key="4">
    <source>
        <dbReference type="SAM" id="Phobius"/>
    </source>
</evidence>
<evidence type="ECO:0000313" key="6">
    <source>
        <dbReference type="EMBL" id="NBC73311.1"/>
    </source>
</evidence>
<dbReference type="PANTHER" id="PTHR43280">
    <property type="entry name" value="ARAC-FAMILY TRANSCRIPTIONAL REGULATOR"/>
    <property type="match status" value="1"/>
</dbReference>
<keyword evidence="4" id="KW-0812">Transmembrane</keyword>
<dbReference type="Pfam" id="PF17853">
    <property type="entry name" value="GGDEF_2"/>
    <property type="match status" value="1"/>
</dbReference>
<keyword evidence="3" id="KW-0804">Transcription</keyword>
<accession>A0A7X4YXC0</accession>
<keyword evidence="4" id="KW-1133">Transmembrane helix</keyword>
<organism evidence="6 7">
    <name type="scientific">Paenibacillus sacheonensis</name>
    <dbReference type="NCBI Taxonomy" id="742054"/>
    <lineage>
        <taxon>Bacteria</taxon>
        <taxon>Bacillati</taxon>
        <taxon>Bacillota</taxon>
        <taxon>Bacilli</taxon>
        <taxon>Bacillales</taxon>
        <taxon>Paenibacillaceae</taxon>
        <taxon>Paenibacillus</taxon>
    </lineage>
</organism>
<feature type="domain" description="HTH araC/xylS-type" evidence="5">
    <location>
        <begin position="653"/>
        <end position="752"/>
    </location>
</feature>
<evidence type="ECO:0000259" key="5">
    <source>
        <dbReference type="PROSITE" id="PS01124"/>
    </source>
</evidence>
<protein>
    <submittedName>
        <fullName evidence="6">Helix-turn-helix domain-containing protein</fullName>
    </submittedName>
</protein>
<keyword evidence="7" id="KW-1185">Reference proteome</keyword>
<dbReference type="Gene3D" id="1.10.10.60">
    <property type="entry name" value="Homeodomain-like"/>
    <property type="match status" value="2"/>
</dbReference>
<reference evidence="6 7" key="1">
    <citation type="submission" date="2020-01" db="EMBL/GenBank/DDBJ databases">
        <title>Paenibacillus soybeanensis sp. nov. isolated from the nodules of soybean (Glycine max(L.) Merr).</title>
        <authorList>
            <person name="Wang H."/>
        </authorList>
    </citation>
    <scope>NUCLEOTIDE SEQUENCE [LARGE SCALE GENOMIC DNA]</scope>
    <source>
        <strain evidence="6 7">DSM 23054</strain>
    </source>
</reference>
<name>A0A7X4YXC0_9BACL</name>
<evidence type="ECO:0000256" key="2">
    <source>
        <dbReference type="ARBA" id="ARBA00023125"/>
    </source>
</evidence>
<dbReference type="InterPro" id="IPR041522">
    <property type="entry name" value="CdaR_GGDEF"/>
</dbReference>
<keyword evidence="2" id="KW-0238">DNA-binding</keyword>
<evidence type="ECO:0000256" key="3">
    <source>
        <dbReference type="ARBA" id="ARBA00023163"/>
    </source>
</evidence>
<evidence type="ECO:0000256" key="1">
    <source>
        <dbReference type="ARBA" id="ARBA00023015"/>
    </source>
</evidence>
<dbReference type="InterPro" id="IPR018062">
    <property type="entry name" value="HTH_AraC-typ_CS"/>
</dbReference>
<dbReference type="Pfam" id="PF12833">
    <property type="entry name" value="HTH_18"/>
    <property type="match status" value="1"/>
</dbReference>
<dbReference type="AlphaFoldDB" id="A0A7X4YXC0"/>
<dbReference type="PROSITE" id="PS00041">
    <property type="entry name" value="HTH_ARAC_FAMILY_1"/>
    <property type="match status" value="1"/>
</dbReference>
<dbReference type="SMART" id="SM00342">
    <property type="entry name" value="HTH_ARAC"/>
    <property type="match status" value="1"/>
</dbReference>
<comment type="caution">
    <text evidence="6">The sequence shown here is derived from an EMBL/GenBank/DDBJ whole genome shotgun (WGS) entry which is preliminary data.</text>
</comment>
<dbReference type="InterPro" id="IPR018060">
    <property type="entry name" value="HTH_AraC"/>
</dbReference>
<keyword evidence="4" id="KW-0472">Membrane</keyword>
<dbReference type="Proteomes" id="UP000558113">
    <property type="component" value="Unassembled WGS sequence"/>
</dbReference>
<feature type="transmembrane region" description="Helical" evidence="4">
    <location>
        <begin position="294"/>
        <end position="314"/>
    </location>
</feature>